<dbReference type="AlphaFoldDB" id="A0A8K1FL47"/>
<dbReference type="Pfam" id="PF01734">
    <property type="entry name" value="Patatin"/>
    <property type="match status" value="1"/>
</dbReference>
<dbReference type="InterPro" id="IPR002641">
    <property type="entry name" value="PNPLA_dom"/>
</dbReference>
<keyword evidence="8" id="KW-1185">Reference proteome</keyword>
<feature type="transmembrane region" description="Helical" evidence="5">
    <location>
        <begin position="133"/>
        <end position="152"/>
    </location>
</feature>
<protein>
    <recommendedName>
        <fullName evidence="6">PNPLA domain-containing protein</fullName>
    </recommendedName>
</protein>
<feature type="transmembrane region" description="Helical" evidence="5">
    <location>
        <begin position="110"/>
        <end position="127"/>
    </location>
</feature>
<keyword evidence="3 4" id="KW-0443">Lipid metabolism</keyword>
<organism evidence="7 8">
    <name type="scientific">Pythium oligandrum</name>
    <name type="common">Mycoparasitic fungus</name>
    <dbReference type="NCBI Taxonomy" id="41045"/>
    <lineage>
        <taxon>Eukaryota</taxon>
        <taxon>Sar</taxon>
        <taxon>Stramenopiles</taxon>
        <taxon>Oomycota</taxon>
        <taxon>Peronosporomycetes</taxon>
        <taxon>Pythiales</taxon>
        <taxon>Pythiaceae</taxon>
        <taxon>Pythium</taxon>
    </lineage>
</organism>
<sequence length="705" mass="79240">MDTKPATVMAPVPDARHDSWTADRLAQFIANAISGVVVVTGIVLYAVWSASVQDQTYRFFMQLSVNRHMSSCWDHKAAGGVIAFAECLGVIDVWEEDTDADILDSFMRQLSRAVTLTSIACGVLFLASKYKSIGWYLWLQTVTIIQWIFALYQVARITISASTYFTIKTVKVLAYAGQHLHAQVFRFRKKHATALRQVMKKAKSYAEWVNMARNLDILEDKEHWKADILPEDQEHCDFHQLQKNMDDLRQAIEAKNIDALKYILTSFVMRNKVGIDAADLHLECSSGTKHVIEQYNSLVVDALKLLSDASPDLFPPTEKTMFFRKLKQSFGSTALCLSGGGAIAMYHMGVIKALLQADLLPNVISGSSGGSIAAAMAACKTNEELINTIIQRDISTRYYHHGIWWFPPLFKQLVHCIKTGFLVECSDFERTTQHYYGEPLDLPNKHMYYTFQDAYLKTGRHVCITVSASDVTGHKGPKKLLLNHINTPHVLLWSAVAVSCSLPGIMKGKKLMARDHEGNVVPYDAMGKEWVDGSIQHDLPMETMASCFNVTNFIVSQVNPHVVPFMGEDVHTPGFRKSIFHTLESVIAADVRHRLKMLAFLGLFPKIYGHQFSSYFKQNFRGNVTLIPDFIFLEAIGVKAIVNPTREDMDRYIVGGQRAVWPKLAYIGHLCGVEKCLDACLASLLPEDVATQARYSNWFHPRSAL</sequence>
<dbReference type="Gene3D" id="3.40.1090.10">
    <property type="entry name" value="Cytosolic phospholipase A2 catalytic domain"/>
    <property type="match status" value="2"/>
</dbReference>
<dbReference type="Proteomes" id="UP000794436">
    <property type="component" value="Unassembled WGS sequence"/>
</dbReference>
<proteinExistence type="predicted"/>
<comment type="caution">
    <text evidence="4">Lacks conserved residue(s) required for the propagation of feature annotation.</text>
</comment>
<evidence type="ECO:0000313" key="8">
    <source>
        <dbReference type="Proteomes" id="UP000794436"/>
    </source>
</evidence>
<dbReference type="InterPro" id="IPR021771">
    <property type="entry name" value="Triacylglycerol_lipase_N"/>
</dbReference>
<feature type="short sequence motif" description="GXSXG" evidence="4">
    <location>
        <begin position="366"/>
        <end position="370"/>
    </location>
</feature>
<feature type="active site" description="Nucleophile" evidence="4">
    <location>
        <position position="368"/>
    </location>
</feature>
<dbReference type="InterPro" id="IPR016035">
    <property type="entry name" value="Acyl_Trfase/lysoPLipase"/>
</dbReference>
<keyword evidence="5" id="KW-0812">Transmembrane</keyword>
<feature type="active site" description="Proton acceptor" evidence="4">
    <location>
        <position position="532"/>
    </location>
</feature>
<evidence type="ECO:0000256" key="3">
    <source>
        <dbReference type="ARBA" id="ARBA00023098"/>
    </source>
</evidence>
<dbReference type="EMBL" id="SPLM01000038">
    <property type="protein sequence ID" value="TMW64874.1"/>
    <property type="molecule type" value="Genomic_DNA"/>
</dbReference>
<keyword evidence="5" id="KW-1133">Transmembrane helix</keyword>
<gene>
    <name evidence="7" type="ORF">Poli38472_009041</name>
</gene>
<accession>A0A8K1FL47</accession>
<reference evidence="7" key="1">
    <citation type="submission" date="2019-03" db="EMBL/GenBank/DDBJ databases">
        <title>Long read genome sequence of the mycoparasitic Pythium oligandrum ATCC 38472 isolated from sugarbeet rhizosphere.</title>
        <authorList>
            <person name="Gaulin E."/>
        </authorList>
    </citation>
    <scope>NUCLEOTIDE SEQUENCE</scope>
    <source>
        <strain evidence="7">ATCC 38472_TT</strain>
    </source>
</reference>
<evidence type="ECO:0000313" key="7">
    <source>
        <dbReference type="EMBL" id="TMW64874.1"/>
    </source>
</evidence>
<evidence type="ECO:0000256" key="2">
    <source>
        <dbReference type="ARBA" id="ARBA00022963"/>
    </source>
</evidence>
<keyword evidence="2 4" id="KW-0442">Lipid degradation</keyword>
<dbReference type="PANTHER" id="PTHR14226:SF10">
    <property type="entry name" value="TRIACYLGLYCEROL LIPASE 4-RELATED"/>
    <property type="match status" value="1"/>
</dbReference>
<evidence type="ECO:0000259" key="6">
    <source>
        <dbReference type="PROSITE" id="PS51635"/>
    </source>
</evidence>
<evidence type="ECO:0000256" key="5">
    <source>
        <dbReference type="SAM" id="Phobius"/>
    </source>
</evidence>
<evidence type="ECO:0000256" key="1">
    <source>
        <dbReference type="ARBA" id="ARBA00022801"/>
    </source>
</evidence>
<evidence type="ECO:0000256" key="4">
    <source>
        <dbReference type="PROSITE-ProRule" id="PRU01161"/>
    </source>
</evidence>
<feature type="transmembrane region" description="Helical" evidence="5">
    <location>
        <begin position="329"/>
        <end position="349"/>
    </location>
</feature>
<feature type="transmembrane region" description="Helical" evidence="5">
    <location>
        <begin position="28"/>
        <end position="48"/>
    </location>
</feature>
<dbReference type="GO" id="GO:0004806">
    <property type="term" value="F:triacylglycerol lipase activity"/>
    <property type="evidence" value="ECO:0007669"/>
    <property type="project" value="InterPro"/>
</dbReference>
<dbReference type="OrthoDB" id="10049244at2759"/>
<keyword evidence="1 4" id="KW-0378">Hydrolase</keyword>
<dbReference type="Pfam" id="PF11815">
    <property type="entry name" value="DUF3336"/>
    <property type="match status" value="1"/>
</dbReference>
<name>A0A8K1FL47_PYTOL</name>
<dbReference type="PANTHER" id="PTHR14226">
    <property type="entry name" value="NEUROPATHY TARGET ESTERASE/SWISS CHEESE D.MELANOGASTER"/>
    <property type="match status" value="1"/>
</dbReference>
<feature type="domain" description="PNPLA" evidence="6">
    <location>
        <begin position="335"/>
        <end position="545"/>
    </location>
</feature>
<dbReference type="SUPFAM" id="SSF52151">
    <property type="entry name" value="FabD/lysophospholipase-like"/>
    <property type="match status" value="1"/>
</dbReference>
<dbReference type="InterPro" id="IPR050301">
    <property type="entry name" value="NTE"/>
</dbReference>
<comment type="caution">
    <text evidence="7">The sequence shown here is derived from an EMBL/GenBank/DDBJ whole genome shotgun (WGS) entry which is preliminary data.</text>
</comment>
<dbReference type="GO" id="GO:0016042">
    <property type="term" value="P:lipid catabolic process"/>
    <property type="evidence" value="ECO:0007669"/>
    <property type="project" value="UniProtKB-UniRule"/>
</dbReference>
<dbReference type="PROSITE" id="PS51635">
    <property type="entry name" value="PNPLA"/>
    <property type="match status" value="1"/>
</dbReference>
<keyword evidence="5" id="KW-0472">Membrane</keyword>